<accession>A0A3P9P542</accession>
<reference evidence="5" key="3">
    <citation type="submission" date="2025-09" db="UniProtKB">
        <authorList>
            <consortium name="Ensembl"/>
        </authorList>
    </citation>
    <scope>IDENTIFICATION</scope>
    <source>
        <strain evidence="5">Guanapo</strain>
    </source>
</reference>
<dbReference type="Pfam" id="PF23344">
    <property type="entry name" value="ZP-N"/>
    <property type="match status" value="1"/>
</dbReference>
<protein>
    <submittedName>
        <fullName evidence="5">Zona pellucida-like domain-containing protein 1</fullName>
    </submittedName>
</protein>
<name>A0A3P9P542_POERE</name>
<keyword evidence="2" id="KW-1015">Disulfide bond</keyword>
<dbReference type="InterPro" id="IPR042235">
    <property type="entry name" value="ZP-C_dom"/>
</dbReference>
<dbReference type="RefSeq" id="XP_008423244.1">
    <property type="nucleotide sequence ID" value="XM_008425022.2"/>
</dbReference>
<dbReference type="InterPro" id="IPR055355">
    <property type="entry name" value="ZP-C"/>
</dbReference>
<evidence type="ECO:0000313" key="5">
    <source>
        <dbReference type="Ensembl" id="ENSPREP00000016946.1"/>
    </source>
</evidence>
<dbReference type="GeneID" id="103474214"/>
<dbReference type="AlphaFoldDB" id="A0A3P9P542"/>
<dbReference type="OrthoDB" id="9274484at2759"/>
<reference evidence="6" key="1">
    <citation type="submission" date="2013-11" db="EMBL/GenBank/DDBJ databases">
        <title>The genomic landscape of the Guanapo guppy.</title>
        <authorList>
            <person name="Kuenstner A."/>
            <person name="Dreyer C."/>
        </authorList>
    </citation>
    <scope>NUCLEOTIDE SEQUENCE</scope>
    <source>
        <strain evidence="6">Guanapo</strain>
    </source>
</reference>
<keyword evidence="1 3" id="KW-0732">Signal</keyword>
<dbReference type="PROSITE" id="PS51034">
    <property type="entry name" value="ZP_2"/>
    <property type="match status" value="1"/>
</dbReference>
<dbReference type="PANTHER" id="PTHR14002:SF10">
    <property type="entry name" value="ZONA PELLUCIDA-LIKE DOMAIN-CONTAINING PROTEIN 1-RELATED"/>
    <property type="match status" value="1"/>
</dbReference>
<dbReference type="KEGG" id="pret:103474214"/>
<proteinExistence type="predicted"/>
<dbReference type="InterPro" id="IPR001507">
    <property type="entry name" value="ZP_dom"/>
</dbReference>
<keyword evidence="6" id="KW-1185">Reference proteome</keyword>
<evidence type="ECO:0000313" key="6">
    <source>
        <dbReference type="Proteomes" id="UP000242638"/>
    </source>
</evidence>
<dbReference type="Pfam" id="PF00100">
    <property type="entry name" value="Zona_pellucida"/>
    <property type="match status" value="1"/>
</dbReference>
<evidence type="ECO:0000259" key="4">
    <source>
        <dbReference type="PROSITE" id="PS51034"/>
    </source>
</evidence>
<evidence type="ECO:0000256" key="3">
    <source>
        <dbReference type="SAM" id="SignalP"/>
    </source>
</evidence>
<dbReference type="Bgee" id="ENSPREG00000011457">
    <property type="expression patterns" value="Expressed in head and 1 other cell type or tissue"/>
</dbReference>
<dbReference type="OMA" id="VLKFRFP"/>
<dbReference type="GeneTree" id="ENSGT00940000164443"/>
<evidence type="ECO:0000256" key="1">
    <source>
        <dbReference type="ARBA" id="ARBA00022729"/>
    </source>
</evidence>
<organism evidence="5 6">
    <name type="scientific">Poecilia reticulata</name>
    <name type="common">Guppy</name>
    <name type="synonym">Acanthophacelus reticulatus</name>
    <dbReference type="NCBI Taxonomy" id="8081"/>
    <lineage>
        <taxon>Eukaryota</taxon>
        <taxon>Metazoa</taxon>
        <taxon>Chordata</taxon>
        <taxon>Craniata</taxon>
        <taxon>Vertebrata</taxon>
        <taxon>Euteleostomi</taxon>
        <taxon>Actinopterygii</taxon>
        <taxon>Neopterygii</taxon>
        <taxon>Teleostei</taxon>
        <taxon>Neoteleostei</taxon>
        <taxon>Acanthomorphata</taxon>
        <taxon>Ovalentaria</taxon>
        <taxon>Atherinomorphae</taxon>
        <taxon>Cyprinodontiformes</taxon>
        <taxon>Poeciliidae</taxon>
        <taxon>Poeciliinae</taxon>
        <taxon>Poecilia</taxon>
    </lineage>
</organism>
<dbReference type="PANTHER" id="PTHR14002">
    <property type="entry name" value="ENDOGLIN/TGF-BETA RECEPTOR TYPE III"/>
    <property type="match status" value="1"/>
</dbReference>
<dbReference type="InterPro" id="IPR055356">
    <property type="entry name" value="ZP-N"/>
</dbReference>
<feature type="signal peptide" evidence="3">
    <location>
        <begin position="1"/>
        <end position="42"/>
    </location>
</feature>
<feature type="domain" description="ZP" evidence="4">
    <location>
        <begin position="65"/>
        <end position="345"/>
    </location>
</feature>
<sequence>MEGSVHGGEQTRHKMKTYRSTLNSMMLVVLVWQLGLFLQADAQIPFECLSSNTLRAPENTDINVTCGTQYMDLSIYICPVYNALYNESLMVLNNQFKNPVCYGKADWTVSPPVLKFRFPINETSISACGNNFQITSQVGTGEFADFSKVDFVNISGKVVSVDPSAGMITYRPQIQYIFSCKYPMQYLLNNTQLSVSGVNVAIRDNNGSFISTLSMELYQDAAYKNLLTIPPTGLNLKTKIYVSVKATNLTEKFNLLLDRCYTTTGPYPMQTQYYDLFVGCTRDPQTKVEVNGVSQRANFSFEAFRFIEHKNLTVSTFYLHCVTRLCETSTCSSLLPVCSGQNRRRRAATDVPANATITSQQIRVGQESTGAEGMLASQTSSAESIASTFSSLLFSLLLAVCSTKYD</sequence>
<dbReference type="Ensembl" id="ENSPRET00000017126.1">
    <property type="protein sequence ID" value="ENSPREP00000016946.1"/>
    <property type="gene ID" value="ENSPREG00000011457.1"/>
</dbReference>
<feature type="chain" id="PRO_5018282629" evidence="3">
    <location>
        <begin position="43"/>
        <end position="406"/>
    </location>
</feature>
<reference evidence="5" key="2">
    <citation type="submission" date="2025-08" db="UniProtKB">
        <authorList>
            <consortium name="Ensembl"/>
        </authorList>
    </citation>
    <scope>IDENTIFICATION</scope>
    <source>
        <strain evidence="5">Guanapo</strain>
    </source>
</reference>
<dbReference type="SMART" id="SM00241">
    <property type="entry name" value="ZP"/>
    <property type="match status" value="1"/>
</dbReference>
<dbReference type="Proteomes" id="UP000242638">
    <property type="component" value="Unassembled WGS sequence"/>
</dbReference>
<dbReference type="Gene3D" id="2.60.40.4100">
    <property type="entry name" value="Zona pellucida, ZP-C domain"/>
    <property type="match status" value="1"/>
</dbReference>
<evidence type="ECO:0000256" key="2">
    <source>
        <dbReference type="ARBA" id="ARBA00023157"/>
    </source>
</evidence>